<dbReference type="EMBL" id="LBBT01000155">
    <property type="protein sequence ID" value="KKY01697.1"/>
    <property type="molecule type" value="Genomic_DNA"/>
</dbReference>
<evidence type="ECO:0000313" key="2">
    <source>
        <dbReference type="Proteomes" id="UP000034407"/>
    </source>
</evidence>
<proteinExistence type="predicted"/>
<protein>
    <submittedName>
        <fullName evidence="1">Uncharacterized protein</fullName>
    </submittedName>
</protein>
<dbReference type="SUPFAM" id="SSF110849">
    <property type="entry name" value="ParB/Sulfiredoxin"/>
    <property type="match status" value="1"/>
</dbReference>
<evidence type="ECO:0000313" key="1">
    <source>
        <dbReference type="EMBL" id="KKY01697.1"/>
    </source>
</evidence>
<gene>
    <name evidence="1" type="ORF">VN21_07315</name>
</gene>
<dbReference type="Gene3D" id="3.90.1530.10">
    <property type="entry name" value="Conserved hypothetical protein from pyrococcus furiosus pfu- 392566-001, ParB domain"/>
    <property type="match status" value="1"/>
</dbReference>
<sequence>MILKELPIKELRPNNFYINKDKLEKIRKIYNEDKNPVFPPVLVGVINGEYALIDGHSRTMAAFENGKEFISAQIHPIEEVPGPTKLYLTIHNKSKEMGLESIESLNDRIIPNFEHEILWVNYCDKLLKELQ</sequence>
<name>A0A0M3DJY9_9FIRM</name>
<dbReference type="PATRIC" id="fig|1629550.3.peg.910"/>
<reference evidence="1 2" key="1">
    <citation type="submission" date="2015-04" db="EMBL/GenBank/DDBJ databases">
        <title>Microcin producing Clostridium sp. JC272T.</title>
        <authorList>
            <person name="Jyothsna T."/>
            <person name="Sasikala C."/>
            <person name="Ramana C."/>
        </authorList>
    </citation>
    <scope>NUCLEOTIDE SEQUENCE [LARGE SCALE GENOMIC DNA]</scope>
    <source>
        <strain evidence="1 2">JC272</strain>
    </source>
</reference>
<dbReference type="AlphaFoldDB" id="A0A0M3DJY9"/>
<dbReference type="OrthoDB" id="1848647at2"/>
<dbReference type="InterPro" id="IPR036086">
    <property type="entry name" value="ParB/Sulfiredoxin_sf"/>
</dbReference>
<organism evidence="1 2">
    <name type="scientific">Paraclostridium benzoelyticum</name>
    <dbReference type="NCBI Taxonomy" id="1629550"/>
    <lineage>
        <taxon>Bacteria</taxon>
        <taxon>Bacillati</taxon>
        <taxon>Bacillota</taxon>
        <taxon>Clostridia</taxon>
        <taxon>Peptostreptococcales</taxon>
        <taxon>Peptostreptococcaceae</taxon>
        <taxon>Paraclostridium</taxon>
    </lineage>
</organism>
<keyword evidence="2" id="KW-1185">Reference proteome</keyword>
<accession>A0A0M3DJY9</accession>
<dbReference type="Proteomes" id="UP000034407">
    <property type="component" value="Unassembled WGS sequence"/>
</dbReference>
<comment type="caution">
    <text evidence="1">The sequence shown here is derived from an EMBL/GenBank/DDBJ whole genome shotgun (WGS) entry which is preliminary data.</text>
</comment>
<dbReference type="RefSeq" id="WP_046822677.1">
    <property type="nucleotide sequence ID" value="NZ_LBBT01000155.1"/>
</dbReference>